<feature type="region of interest" description="Disordered" evidence="1">
    <location>
        <begin position="20"/>
        <end position="48"/>
    </location>
</feature>
<feature type="signal peptide" evidence="2">
    <location>
        <begin position="1"/>
        <end position="18"/>
    </location>
</feature>
<accession>A0A819LNJ6</accession>
<evidence type="ECO:0000256" key="2">
    <source>
        <dbReference type="SAM" id="SignalP"/>
    </source>
</evidence>
<gene>
    <name evidence="3" type="ORF">KXQ929_LOCUS26711</name>
</gene>
<dbReference type="AlphaFoldDB" id="A0A819LNJ6"/>
<dbReference type="Proteomes" id="UP000663868">
    <property type="component" value="Unassembled WGS sequence"/>
</dbReference>
<protein>
    <submittedName>
        <fullName evidence="3">Uncharacterized protein</fullName>
    </submittedName>
</protein>
<evidence type="ECO:0000313" key="4">
    <source>
        <dbReference type="Proteomes" id="UP000663868"/>
    </source>
</evidence>
<evidence type="ECO:0000313" key="3">
    <source>
        <dbReference type="EMBL" id="CAF3969917.1"/>
    </source>
</evidence>
<name>A0A819LNJ6_9BILA</name>
<reference evidence="3" key="1">
    <citation type="submission" date="2021-02" db="EMBL/GenBank/DDBJ databases">
        <authorList>
            <person name="Nowell W R."/>
        </authorList>
    </citation>
    <scope>NUCLEOTIDE SEQUENCE</scope>
</reference>
<keyword evidence="2" id="KW-0732">Signal</keyword>
<feature type="chain" id="PRO_5033020928" evidence="2">
    <location>
        <begin position="19"/>
        <end position="124"/>
    </location>
</feature>
<dbReference type="EMBL" id="CAJOBB010002450">
    <property type="protein sequence ID" value="CAF3969917.1"/>
    <property type="molecule type" value="Genomic_DNA"/>
</dbReference>
<sequence length="124" mass="12732">MKLEYYILVSALVILATAAPAPPPPPPPAPATAAPPPNPASTGTPVFLSNDPRRPVAAIAAALGITSNQFIACFYGVTPAPQGSTPSPAQVLANKAHLLSCLQASNSAITNDSLDKVMDTYRLK</sequence>
<evidence type="ECO:0000256" key="1">
    <source>
        <dbReference type="SAM" id="MobiDB-lite"/>
    </source>
</evidence>
<comment type="caution">
    <text evidence="3">The sequence shown here is derived from an EMBL/GenBank/DDBJ whole genome shotgun (WGS) entry which is preliminary data.</text>
</comment>
<organism evidence="3 4">
    <name type="scientific">Adineta steineri</name>
    <dbReference type="NCBI Taxonomy" id="433720"/>
    <lineage>
        <taxon>Eukaryota</taxon>
        <taxon>Metazoa</taxon>
        <taxon>Spiralia</taxon>
        <taxon>Gnathifera</taxon>
        <taxon>Rotifera</taxon>
        <taxon>Eurotatoria</taxon>
        <taxon>Bdelloidea</taxon>
        <taxon>Adinetida</taxon>
        <taxon>Adinetidae</taxon>
        <taxon>Adineta</taxon>
    </lineage>
</organism>
<proteinExistence type="predicted"/>
<feature type="compositionally biased region" description="Pro residues" evidence="1">
    <location>
        <begin position="20"/>
        <end position="39"/>
    </location>
</feature>